<dbReference type="InterPro" id="IPR000905">
    <property type="entry name" value="Gcp-like_dom"/>
</dbReference>
<dbReference type="InterPro" id="IPR022496">
    <property type="entry name" value="T6A_TsaB"/>
</dbReference>
<dbReference type="PANTHER" id="PTHR11735:SF11">
    <property type="entry name" value="TRNA THREONYLCARBAMOYLADENOSINE BIOSYNTHESIS PROTEIN TSAB"/>
    <property type="match status" value="1"/>
</dbReference>
<name>A0A7V8FKX5_9BURK</name>
<dbReference type="InterPro" id="IPR043129">
    <property type="entry name" value="ATPase_NBD"/>
</dbReference>
<evidence type="ECO:0000313" key="3">
    <source>
        <dbReference type="Proteomes" id="UP000461670"/>
    </source>
</evidence>
<dbReference type="SUPFAM" id="SSF53067">
    <property type="entry name" value="Actin-like ATPase domain"/>
    <property type="match status" value="2"/>
</dbReference>
<dbReference type="GO" id="GO:0005829">
    <property type="term" value="C:cytosol"/>
    <property type="evidence" value="ECO:0007669"/>
    <property type="project" value="TreeGrafter"/>
</dbReference>
<reference evidence="3" key="1">
    <citation type="journal article" date="2020" name="MBio">
        <title>Horizontal gene transfer to a defensive symbiont with a reduced genome amongst a multipartite beetle microbiome.</title>
        <authorList>
            <person name="Waterworth S.C."/>
            <person name="Florez L.V."/>
            <person name="Rees E.R."/>
            <person name="Hertweck C."/>
            <person name="Kaltenpoth M."/>
            <person name="Kwan J.C."/>
        </authorList>
    </citation>
    <scope>NUCLEOTIDE SEQUENCE [LARGE SCALE GENOMIC DNA]</scope>
</reference>
<protein>
    <submittedName>
        <fullName evidence="2">tRNA threonylcarbamoyladenosine biosynthesis protein TsaB</fullName>
    </submittedName>
</protein>
<accession>A0A7V8FKX5</accession>
<dbReference type="GO" id="GO:0002949">
    <property type="term" value="P:tRNA threonylcarbamoyladenosine modification"/>
    <property type="evidence" value="ECO:0007669"/>
    <property type="project" value="InterPro"/>
</dbReference>
<dbReference type="Proteomes" id="UP000461670">
    <property type="component" value="Unassembled WGS sequence"/>
</dbReference>
<dbReference type="EMBL" id="WNDQ01000077">
    <property type="protein sequence ID" value="KAF1018692.1"/>
    <property type="molecule type" value="Genomic_DNA"/>
</dbReference>
<dbReference type="CDD" id="cd24032">
    <property type="entry name" value="ASKHA_NBD_TsaB"/>
    <property type="match status" value="1"/>
</dbReference>
<dbReference type="Pfam" id="PF00814">
    <property type="entry name" value="TsaD"/>
    <property type="match status" value="1"/>
</dbReference>
<dbReference type="Gene3D" id="3.30.420.40">
    <property type="match status" value="2"/>
</dbReference>
<evidence type="ECO:0000313" key="2">
    <source>
        <dbReference type="EMBL" id="KAF1018692.1"/>
    </source>
</evidence>
<feature type="domain" description="Gcp-like" evidence="1">
    <location>
        <begin position="41"/>
        <end position="147"/>
    </location>
</feature>
<proteinExistence type="predicted"/>
<organism evidence="2 3">
    <name type="scientific">Paracidovorax wautersii</name>
    <dbReference type="NCBI Taxonomy" id="1177982"/>
    <lineage>
        <taxon>Bacteria</taxon>
        <taxon>Pseudomonadati</taxon>
        <taxon>Pseudomonadota</taxon>
        <taxon>Betaproteobacteria</taxon>
        <taxon>Burkholderiales</taxon>
        <taxon>Comamonadaceae</taxon>
        <taxon>Paracidovorax</taxon>
    </lineage>
</organism>
<dbReference type="AlphaFoldDB" id="A0A7V8FKX5"/>
<dbReference type="NCBIfam" id="TIGR03725">
    <property type="entry name" value="T6A_YeaZ"/>
    <property type="match status" value="1"/>
</dbReference>
<comment type="caution">
    <text evidence="2">The sequence shown here is derived from an EMBL/GenBank/DDBJ whole genome shotgun (WGS) entry which is preliminary data.</text>
</comment>
<sequence length="250" mass="25874">MKLLALETSTETLSIALGQATPGHDMTVVATYEGAGGPQSSATLLPAVHGLLAQAGWALADLQAIVFGEGPGSFTGLRTACAVAQGLAFGAGLRVLPVDTLMAVAEEARLQYEAQGQPIAAPQRVAAAMDARMDELYLAVYERLPGTSAWRGDGARLASPQDAQFDGVAWLAGNARAAYADRLPAPTLALPAITCLPTARALLHLAPALLAAGLAVAPELAMPRYVRDKVAKTTEERLAERQAAQTAGPR</sequence>
<gene>
    <name evidence="2" type="primary">tsaB</name>
    <name evidence="2" type="ORF">GAK30_03539</name>
</gene>
<evidence type="ECO:0000259" key="1">
    <source>
        <dbReference type="Pfam" id="PF00814"/>
    </source>
</evidence>
<dbReference type="PANTHER" id="PTHR11735">
    <property type="entry name" value="TRNA N6-ADENOSINE THREONYLCARBAMOYLTRANSFERASE"/>
    <property type="match status" value="1"/>
</dbReference>